<feature type="compositionally biased region" description="Low complexity" evidence="1">
    <location>
        <begin position="23"/>
        <end position="32"/>
    </location>
</feature>
<name>A0AAV4JB57_9GAST</name>
<sequence length="157" mass="17265">MQFLFLSFKHILFLPGLHCLAKPPASSKKSLSNGKSVRPRERNDEIGVSPTRQARPPASATGSNAAGDAGDRLNGSNRAQNRPYLLEVPNEIPSSNNSQSKTTMKDFKSLTASKIVHVTKSQIEFFKMLDEKIEKGPDYVTSGNTSEVSSLCEFDRH</sequence>
<dbReference type="PANTHER" id="PTHR14974">
    <property type="entry name" value="SIMILAR TO RIKEN CDNA 1700025G04 GENE"/>
    <property type="match status" value="1"/>
</dbReference>
<dbReference type="Pfam" id="PF15389">
    <property type="entry name" value="DUF4612"/>
    <property type="match status" value="1"/>
</dbReference>
<evidence type="ECO:0000256" key="1">
    <source>
        <dbReference type="SAM" id="MobiDB-lite"/>
    </source>
</evidence>
<gene>
    <name evidence="3" type="ORF">ElyMa_001515100</name>
</gene>
<organism evidence="3 4">
    <name type="scientific">Elysia marginata</name>
    <dbReference type="NCBI Taxonomy" id="1093978"/>
    <lineage>
        <taxon>Eukaryota</taxon>
        <taxon>Metazoa</taxon>
        <taxon>Spiralia</taxon>
        <taxon>Lophotrochozoa</taxon>
        <taxon>Mollusca</taxon>
        <taxon>Gastropoda</taxon>
        <taxon>Heterobranchia</taxon>
        <taxon>Euthyneura</taxon>
        <taxon>Panpulmonata</taxon>
        <taxon>Sacoglossa</taxon>
        <taxon>Placobranchoidea</taxon>
        <taxon>Plakobranchidae</taxon>
        <taxon>Elysia</taxon>
    </lineage>
</organism>
<reference evidence="3 4" key="1">
    <citation type="journal article" date="2021" name="Elife">
        <title>Chloroplast acquisition without the gene transfer in kleptoplastic sea slugs, Plakobranchus ocellatus.</title>
        <authorList>
            <person name="Maeda T."/>
            <person name="Takahashi S."/>
            <person name="Yoshida T."/>
            <person name="Shimamura S."/>
            <person name="Takaki Y."/>
            <person name="Nagai Y."/>
            <person name="Toyoda A."/>
            <person name="Suzuki Y."/>
            <person name="Arimoto A."/>
            <person name="Ishii H."/>
            <person name="Satoh N."/>
            <person name="Nishiyama T."/>
            <person name="Hasebe M."/>
            <person name="Maruyama T."/>
            <person name="Minagawa J."/>
            <person name="Obokata J."/>
            <person name="Shigenobu S."/>
        </authorList>
    </citation>
    <scope>NUCLEOTIDE SEQUENCE [LARGE SCALE GENOMIC DNA]</scope>
</reference>
<evidence type="ECO:0000313" key="3">
    <source>
        <dbReference type="EMBL" id="GFS18192.1"/>
    </source>
</evidence>
<accession>A0AAV4JB57</accession>
<evidence type="ECO:0000256" key="2">
    <source>
        <dbReference type="SAM" id="SignalP"/>
    </source>
</evidence>
<protein>
    <submittedName>
        <fullName evidence="3">Uncharacterized protein</fullName>
    </submittedName>
</protein>
<feature type="signal peptide" evidence="2">
    <location>
        <begin position="1"/>
        <end position="19"/>
    </location>
</feature>
<dbReference type="InterPro" id="IPR027967">
    <property type="entry name" value="DUF4612"/>
</dbReference>
<proteinExistence type="predicted"/>
<dbReference type="EMBL" id="BMAT01002988">
    <property type="protein sequence ID" value="GFS18192.1"/>
    <property type="molecule type" value="Genomic_DNA"/>
</dbReference>
<feature type="chain" id="PRO_5043595962" evidence="2">
    <location>
        <begin position="20"/>
        <end position="157"/>
    </location>
</feature>
<keyword evidence="4" id="KW-1185">Reference proteome</keyword>
<feature type="region of interest" description="Disordered" evidence="1">
    <location>
        <begin position="23"/>
        <end position="104"/>
    </location>
</feature>
<comment type="caution">
    <text evidence="3">The sequence shown here is derived from an EMBL/GenBank/DDBJ whole genome shotgun (WGS) entry which is preliminary data.</text>
</comment>
<keyword evidence="2" id="KW-0732">Signal</keyword>
<evidence type="ECO:0000313" key="4">
    <source>
        <dbReference type="Proteomes" id="UP000762676"/>
    </source>
</evidence>
<dbReference type="PANTHER" id="PTHR14974:SF3">
    <property type="entry name" value="SIMILAR TO RIKEN CDNA 1700025G04 GENE"/>
    <property type="match status" value="1"/>
</dbReference>
<feature type="compositionally biased region" description="Polar residues" evidence="1">
    <location>
        <begin position="92"/>
        <end position="102"/>
    </location>
</feature>
<dbReference type="Proteomes" id="UP000762676">
    <property type="component" value="Unassembled WGS sequence"/>
</dbReference>
<dbReference type="AlphaFoldDB" id="A0AAV4JB57"/>